<dbReference type="Gene3D" id="3.90.79.10">
    <property type="entry name" value="Nucleoside Triphosphate Pyrophosphohydrolase"/>
    <property type="match status" value="1"/>
</dbReference>
<organism evidence="4 5">
    <name type="scientific">Paenibacillus spongiae</name>
    <dbReference type="NCBI Taxonomy" id="2909671"/>
    <lineage>
        <taxon>Bacteria</taxon>
        <taxon>Bacillati</taxon>
        <taxon>Bacillota</taxon>
        <taxon>Bacilli</taxon>
        <taxon>Bacillales</taxon>
        <taxon>Paenibacillaceae</taxon>
        <taxon>Paenibacillus</taxon>
    </lineage>
</organism>
<proteinExistence type="inferred from homology"/>
<dbReference type="Pfam" id="PF00300">
    <property type="entry name" value="His_Phos_1"/>
    <property type="match status" value="1"/>
</dbReference>
<evidence type="ECO:0000313" key="4">
    <source>
        <dbReference type="EMBL" id="UVI29156.1"/>
    </source>
</evidence>
<dbReference type="InterPro" id="IPR020084">
    <property type="entry name" value="NUDIX_hydrolase_CS"/>
</dbReference>
<reference evidence="4" key="1">
    <citation type="submission" date="2022-01" db="EMBL/GenBank/DDBJ databases">
        <title>Paenibacillus spongiae sp. nov., isolated from marine sponge.</title>
        <authorList>
            <person name="Li Z."/>
            <person name="Zhang M."/>
        </authorList>
    </citation>
    <scope>NUCLEOTIDE SEQUENCE</scope>
    <source>
        <strain evidence="4">PHS-Z3</strain>
    </source>
</reference>
<dbReference type="PRINTS" id="PR00502">
    <property type="entry name" value="NUDIXFAMILY"/>
</dbReference>
<dbReference type="Proteomes" id="UP001057877">
    <property type="component" value="Chromosome"/>
</dbReference>
<protein>
    <submittedName>
        <fullName evidence="4">Histidine phosphatase family protein</fullName>
    </submittedName>
</protein>
<dbReference type="PROSITE" id="PS00893">
    <property type="entry name" value="NUDIX_BOX"/>
    <property type="match status" value="1"/>
</dbReference>
<dbReference type="InterPro" id="IPR050275">
    <property type="entry name" value="PGM_Phosphatase"/>
</dbReference>
<dbReference type="InterPro" id="IPR020476">
    <property type="entry name" value="Nudix_hydrolase"/>
</dbReference>
<evidence type="ECO:0000313" key="5">
    <source>
        <dbReference type="Proteomes" id="UP001057877"/>
    </source>
</evidence>
<dbReference type="EMBL" id="CP091430">
    <property type="protein sequence ID" value="UVI29156.1"/>
    <property type="molecule type" value="Genomic_DNA"/>
</dbReference>
<dbReference type="InterPro" id="IPR013078">
    <property type="entry name" value="His_Pase_superF_clade-1"/>
</dbReference>
<dbReference type="PANTHER" id="PTHR48100">
    <property type="entry name" value="BROAD-SPECIFICITY PHOSPHATASE YOR283W-RELATED"/>
    <property type="match status" value="1"/>
</dbReference>
<dbReference type="InterPro" id="IPR015797">
    <property type="entry name" value="NUDIX_hydrolase-like_dom_sf"/>
</dbReference>
<dbReference type="InterPro" id="IPR000086">
    <property type="entry name" value="NUDIX_hydrolase_dom"/>
</dbReference>
<gene>
    <name evidence="4" type="ORF">L1F29_27595</name>
</gene>
<dbReference type="PROSITE" id="PS51462">
    <property type="entry name" value="NUDIX"/>
    <property type="match status" value="1"/>
</dbReference>
<dbReference type="PANTHER" id="PTHR48100:SF1">
    <property type="entry name" value="HISTIDINE PHOSPHATASE FAMILY PROTEIN-RELATED"/>
    <property type="match status" value="1"/>
</dbReference>
<dbReference type="SUPFAM" id="SSF53254">
    <property type="entry name" value="Phosphoglycerate mutase-like"/>
    <property type="match status" value="1"/>
</dbReference>
<feature type="domain" description="Nudix hydrolase" evidence="3">
    <location>
        <begin position="185"/>
        <end position="325"/>
    </location>
</feature>
<keyword evidence="1 2" id="KW-0378">Hydrolase</keyword>
<comment type="similarity">
    <text evidence="2">Belongs to the Nudix hydrolase family.</text>
</comment>
<dbReference type="Gene3D" id="3.40.50.1240">
    <property type="entry name" value="Phosphoglycerate mutase-like"/>
    <property type="match status" value="1"/>
</dbReference>
<dbReference type="SUPFAM" id="SSF55811">
    <property type="entry name" value="Nudix"/>
    <property type="match status" value="1"/>
</dbReference>
<sequence length="339" mass="38856">MQGHRDSPLTELGKRQAAWLRASLKDIHFDAIYTSSSRRAIHTAEIIRGTRELDITPCDSFLEINLGSWEGQIRSDLERTCPDEHYSFWNTPHLYKPINGGESFAQLQDRIIPALHRMVSKHRGGNILLITHAVTLKAILAHYRGDPLDQLWTPPILQPTALSKVTLIDTEYTIDIYGDVSHYQSVRRAVGAIAYQGDKFVLVHKVKNTYEKESGVWDFPKGGLEEDESLEEAVLRELMEETGTDNYIIRQELPAKITFSFPEEIRKKIGYASQETTMFLVELIGRPDELKPCGKEIDEVILIESEHLLNQLSHQETVIYLEQYCRFLFNENQAHDPIV</sequence>
<dbReference type="Pfam" id="PF00293">
    <property type="entry name" value="NUDIX"/>
    <property type="match status" value="1"/>
</dbReference>
<evidence type="ECO:0000256" key="1">
    <source>
        <dbReference type="ARBA" id="ARBA00022801"/>
    </source>
</evidence>
<evidence type="ECO:0000259" key="3">
    <source>
        <dbReference type="PROSITE" id="PS51462"/>
    </source>
</evidence>
<dbReference type="RefSeq" id="WP_258385245.1">
    <property type="nucleotide sequence ID" value="NZ_CP091430.1"/>
</dbReference>
<name>A0ABY5S5G1_9BACL</name>
<dbReference type="InterPro" id="IPR029033">
    <property type="entry name" value="His_PPase_superfam"/>
</dbReference>
<keyword evidence="5" id="KW-1185">Reference proteome</keyword>
<accession>A0ABY5S5G1</accession>
<evidence type="ECO:0000256" key="2">
    <source>
        <dbReference type="RuleBase" id="RU003476"/>
    </source>
</evidence>
<dbReference type="CDD" id="cd02883">
    <property type="entry name" value="NUDIX_Hydrolase"/>
    <property type="match status" value="1"/>
</dbReference>
<dbReference type="CDD" id="cd07067">
    <property type="entry name" value="HP_PGM_like"/>
    <property type="match status" value="1"/>
</dbReference>